<sequence>MISQCSIPEVKEEVIGYALDERKQRLGQFQDLGPPDLITLVKYLPSSGNTNTTNTPNTGAKADSATLTSTDPSLLLNGLHSHDKLKGEVGTFFYSVGADTSDPASITIFLKNIADLIAEEPQNWFSKKKSFQVARISLSTWNSFRKCDMNIVVHMPGTVSMFVLDSNGEQLHIDPESDDGKIIWAEVFVSDVARALMLMKDNYEDGESQHLVETVIINPLSAGEIDKVADTFIKIFPIVYENGEFLGSPCDVINVSKTNNYLAETLLEVVSLTNSVAQCKEMLLKLMERYPEALILLVRVMLANDMEIDAIQLIHNQLEEIENYDAASETTKKPLFPLDYKSELLCVEAEFLLMNKKDFKLAQMLAQSAVNCAPSEFKPWHLLTNAYIKLNDIENALLSLNACPMSSLKEKYILKRIVPFPADNSLHLPLPVDVLLDEVTTLDPQEVQKEHQTADQALVNLAAANLKSTFQIAYKSLTSLVQITGWETLLRIRSKIFVMEDEYQNSSEELHNPRVSNDGASLDTSTSTLRVKRLCERWLDNLFMLLYEDLKTYTMWQSEQLYFEAQNSSYTKLTFEWELYGLCARRLGHFPEAARSFQQGLLQRFSPQSARKLLEYCVNERERVRQLSNVPNSKMTSSQIMTRVSELDSSIIDLCVKIYCWNHRWYIEFSRQVIQSMAVVIQDLGITKVSNEIASKYPETVAKLMKDDVLDFFTKYTNDYYDL</sequence>
<dbReference type="EMBL" id="HE978320">
    <property type="protein sequence ID" value="CCK71366.1"/>
    <property type="molecule type" value="Genomic_DNA"/>
</dbReference>
<dbReference type="GO" id="GO:0006893">
    <property type="term" value="P:Golgi to plasma membrane transport"/>
    <property type="evidence" value="ECO:0007669"/>
    <property type="project" value="EnsemblFungi"/>
</dbReference>
<protein>
    <submittedName>
        <fullName evidence="1">Uncharacterized protein</fullName>
    </submittedName>
</protein>
<evidence type="ECO:0000313" key="2">
    <source>
        <dbReference type="Proteomes" id="UP000006310"/>
    </source>
</evidence>
<accession>J7S981</accession>
<dbReference type="GO" id="GO:0034044">
    <property type="term" value="C:exomer complex"/>
    <property type="evidence" value="ECO:0007669"/>
    <property type="project" value="EnsemblFungi"/>
</dbReference>
<dbReference type="KEGG" id="kng:KNAG_0G03090"/>
<reference evidence="1 2" key="1">
    <citation type="journal article" date="2011" name="Proc. Natl. Acad. Sci. U.S.A.">
        <title>Evolutionary erosion of yeast sex chromosomes by mating-type switching accidents.</title>
        <authorList>
            <person name="Gordon J.L."/>
            <person name="Armisen D."/>
            <person name="Proux-Wera E."/>
            <person name="Oheigeartaigh S.S."/>
            <person name="Byrne K.P."/>
            <person name="Wolfe K.H."/>
        </authorList>
    </citation>
    <scope>NUCLEOTIDE SEQUENCE [LARGE SCALE GENOMIC DNA]</scope>
    <source>
        <strain evidence="2">ATCC MYA-139 / BCRC 22969 / CBS 8797 / CCRC 22969 / KCTC 17520 / NBRC 10181 / NCYC 3082</strain>
    </source>
</reference>
<dbReference type="GeneID" id="34527090"/>
<dbReference type="InterPro" id="IPR015374">
    <property type="entry name" value="ChAPs"/>
</dbReference>
<dbReference type="eggNOG" id="ENOG502QSKI">
    <property type="taxonomic scope" value="Eukaryota"/>
</dbReference>
<dbReference type="PANTHER" id="PTHR31975">
    <property type="entry name" value="BUD SITE SELECTION PROTEIN 7-RELATED"/>
    <property type="match status" value="1"/>
</dbReference>
<dbReference type="OrthoDB" id="434695at2759"/>
<keyword evidence="2" id="KW-1185">Reference proteome</keyword>
<dbReference type="Pfam" id="PF09295">
    <property type="entry name" value="ChAPs"/>
    <property type="match status" value="1"/>
</dbReference>
<dbReference type="HOGENOM" id="CLU_019711_0_0_1"/>
<dbReference type="InterPro" id="IPR011990">
    <property type="entry name" value="TPR-like_helical_dom_sf"/>
</dbReference>
<dbReference type="RefSeq" id="XP_022465612.1">
    <property type="nucleotide sequence ID" value="XM_022609191.1"/>
</dbReference>
<dbReference type="GO" id="GO:0000282">
    <property type="term" value="P:cellular bud site selection"/>
    <property type="evidence" value="ECO:0007669"/>
    <property type="project" value="EnsemblFungi"/>
</dbReference>
<gene>
    <name evidence="1" type="primary">KNAG0G03090</name>
    <name evidence="1" type="ordered locus">KNAG_0G03090</name>
</gene>
<dbReference type="PANTHER" id="PTHR31975:SF1">
    <property type="entry name" value="BUD SITE SELECTION PROTEIN 7-RELATED"/>
    <property type="match status" value="1"/>
</dbReference>
<dbReference type="SUPFAM" id="SSF48452">
    <property type="entry name" value="TPR-like"/>
    <property type="match status" value="1"/>
</dbReference>
<organism evidence="1 2">
    <name type="scientific">Huiozyma naganishii (strain ATCC MYA-139 / BCRC 22969 / CBS 8797 / KCTC 17520 / NBRC 10181 / NCYC 3082 / Yp74L-3)</name>
    <name type="common">Yeast</name>
    <name type="synonym">Kazachstania naganishii</name>
    <dbReference type="NCBI Taxonomy" id="1071383"/>
    <lineage>
        <taxon>Eukaryota</taxon>
        <taxon>Fungi</taxon>
        <taxon>Dikarya</taxon>
        <taxon>Ascomycota</taxon>
        <taxon>Saccharomycotina</taxon>
        <taxon>Saccharomycetes</taxon>
        <taxon>Saccharomycetales</taxon>
        <taxon>Saccharomycetaceae</taxon>
        <taxon>Huiozyma</taxon>
    </lineage>
</organism>
<dbReference type="OMA" id="IEAYQHC"/>
<dbReference type="Proteomes" id="UP000006310">
    <property type="component" value="Chromosome 7"/>
</dbReference>
<reference evidence="2" key="2">
    <citation type="submission" date="2012-08" db="EMBL/GenBank/DDBJ databases">
        <title>Genome sequence of Kazachstania naganishii.</title>
        <authorList>
            <person name="Gordon J.L."/>
            <person name="Armisen D."/>
            <person name="Proux-Wera E."/>
            <person name="OhEigeartaigh S.S."/>
            <person name="Byrne K.P."/>
            <person name="Wolfe K.H."/>
        </authorList>
    </citation>
    <scope>NUCLEOTIDE SEQUENCE [LARGE SCALE GENOMIC DNA]</scope>
    <source>
        <strain evidence="2">ATCC MYA-139 / BCRC 22969 / CBS 8797 / CCRC 22969 / KCTC 17520 / NBRC 10181 / NCYC 3082</strain>
    </source>
</reference>
<name>J7S981_HUIN7</name>
<dbReference type="Gene3D" id="1.25.40.10">
    <property type="entry name" value="Tetratricopeptide repeat domain"/>
    <property type="match status" value="1"/>
</dbReference>
<evidence type="ECO:0000313" key="1">
    <source>
        <dbReference type="EMBL" id="CCK71366.1"/>
    </source>
</evidence>
<dbReference type="GO" id="GO:0006031">
    <property type="term" value="P:chitin biosynthetic process"/>
    <property type="evidence" value="ECO:0007669"/>
    <property type="project" value="EnsemblFungi"/>
</dbReference>
<proteinExistence type="predicted"/>
<dbReference type="AlphaFoldDB" id="J7S981"/>
<dbReference type="STRING" id="1071383.J7S981"/>